<dbReference type="InterPro" id="IPR036249">
    <property type="entry name" value="Thioredoxin-like_sf"/>
</dbReference>
<sequence length="114" mass="12567">MKTLEELEKISKGEEEEKKTGKMTISIGMATCGIAAGARPVMNSFANEIRTRGLKNVDLTTMGCIGMCKLEPIVEVYDEDGMKTTYIKMTADKAAEVIRRHIIGGEICKEYTAE</sequence>
<dbReference type="Gene3D" id="3.40.30.10">
    <property type="entry name" value="Glutaredoxin"/>
    <property type="match status" value="1"/>
</dbReference>
<organism evidence="2 3">
    <name type="scientific">Hominibacterium faecale</name>
    <dbReference type="NCBI Taxonomy" id="2839743"/>
    <lineage>
        <taxon>Bacteria</taxon>
        <taxon>Bacillati</taxon>
        <taxon>Bacillota</taxon>
        <taxon>Clostridia</taxon>
        <taxon>Peptostreptococcales</taxon>
        <taxon>Anaerovoracaceae</taxon>
        <taxon>Hominibacterium</taxon>
    </lineage>
</organism>
<accession>A0A9J6QTL6</accession>
<dbReference type="Proteomes" id="UP001065549">
    <property type="component" value="Unassembled WGS sequence"/>
</dbReference>
<dbReference type="AlphaFoldDB" id="A0A9J6QTL6"/>
<dbReference type="SUPFAM" id="SSF52833">
    <property type="entry name" value="Thioredoxin-like"/>
    <property type="match status" value="1"/>
</dbReference>
<dbReference type="EMBL" id="JAOSHN010000005">
    <property type="protein sequence ID" value="MCU7379469.1"/>
    <property type="molecule type" value="Genomic_DNA"/>
</dbReference>
<dbReference type="RefSeq" id="WP_148398550.1">
    <property type="nucleotide sequence ID" value="NZ_JAJAGH010000005.1"/>
</dbReference>
<gene>
    <name evidence="1" type="ORF">OBO34_00970</name>
    <name evidence="2" type="ORF">OBO34_14065</name>
</gene>
<evidence type="ECO:0000313" key="3">
    <source>
        <dbReference type="Proteomes" id="UP001065549"/>
    </source>
</evidence>
<name>A0A9J6QTL6_9FIRM</name>
<proteinExistence type="predicted"/>
<dbReference type="Pfam" id="PF01257">
    <property type="entry name" value="2Fe-2S_thioredx"/>
    <property type="match status" value="1"/>
</dbReference>
<reference evidence="2" key="1">
    <citation type="submission" date="2022-09" db="EMBL/GenBank/DDBJ databases">
        <title>Culturomic study of gut microbiota in children with autism spectrum disorder.</title>
        <authorList>
            <person name="Efimov B.A."/>
            <person name="Chaplin A.V."/>
            <person name="Sokolova S.R."/>
            <person name="Pikina A.P."/>
            <person name="Korzhanova M."/>
            <person name="Belova V."/>
            <person name="Korostin D."/>
        </authorList>
    </citation>
    <scope>NUCLEOTIDE SEQUENCE</scope>
    <source>
        <strain evidence="2">ASD5510</strain>
    </source>
</reference>
<evidence type="ECO:0000313" key="1">
    <source>
        <dbReference type="EMBL" id="MCU7376920.1"/>
    </source>
</evidence>
<dbReference type="EMBL" id="JAOSHN010000001">
    <property type="protein sequence ID" value="MCU7376920.1"/>
    <property type="molecule type" value="Genomic_DNA"/>
</dbReference>
<keyword evidence="3" id="KW-1185">Reference proteome</keyword>
<evidence type="ECO:0000313" key="2">
    <source>
        <dbReference type="EMBL" id="MCU7379469.1"/>
    </source>
</evidence>
<comment type="caution">
    <text evidence="2">The sequence shown here is derived from an EMBL/GenBank/DDBJ whole genome shotgun (WGS) entry which is preliminary data.</text>
</comment>
<protein>
    <submittedName>
        <fullName evidence="2">(2Fe-2S) ferredoxin domain-containing protein</fullName>
    </submittedName>
</protein>
<dbReference type="CDD" id="cd02980">
    <property type="entry name" value="TRX_Fd_family"/>
    <property type="match status" value="1"/>
</dbReference>